<dbReference type="SUPFAM" id="SSF53822">
    <property type="entry name" value="Periplasmic binding protein-like I"/>
    <property type="match status" value="1"/>
</dbReference>
<keyword evidence="16" id="KW-1185">Reference proteome</keyword>
<dbReference type="InterPro" id="IPR028082">
    <property type="entry name" value="Peripla_BP_I"/>
</dbReference>
<dbReference type="EMBL" id="JAQQBS010000001">
    <property type="protein sequence ID" value="KAK0176390.1"/>
    <property type="molecule type" value="Genomic_DNA"/>
</dbReference>
<keyword evidence="10" id="KW-0807">Transducer</keyword>
<keyword evidence="6" id="KW-0297">G-protein coupled receptor</keyword>
<feature type="transmembrane region" description="Helical" evidence="12">
    <location>
        <begin position="706"/>
        <end position="725"/>
    </location>
</feature>
<keyword evidence="13" id="KW-0732">Signal</keyword>
<dbReference type="PROSITE" id="PS50259">
    <property type="entry name" value="G_PROTEIN_RECEP_F3_4"/>
    <property type="match status" value="1"/>
</dbReference>
<evidence type="ECO:0000256" key="3">
    <source>
        <dbReference type="ARBA" id="ARBA00022475"/>
    </source>
</evidence>
<evidence type="ECO:0000256" key="5">
    <source>
        <dbReference type="ARBA" id="ARBA00022989"/>
    </source>
</evidence>
<dbReference type="PRINTS" id="PR00248">
    <property type="entry name" value="GPCRMGR"/>
</dbReference>
<evidence type="ECO:0000313" key="16">
    <source>
        <dbReference type="Proteomes" id="UP001168990"/>
    </source>
</evidence>
<sequence>MRIWLVMITLMLVVVFMVAGCYANVNLYVNVTGDITLGALFPVHRKGINGESCGKIQVEDGIQPLEAMLYTVQQINQDPTILPGIRLGVLAFDSCDNSNHALVQALNFVKGFIAHINEFHKQEFQCLDGSVPKFLGGGFDKVVAVLGAQSSSVTLQVASMLRLFSVPQVSYMATSPSLSSKEKYPHFFRTVPSDVNQAHAMLEILKRFDWTYVSVVYSDTEYGNHGYETLVSLASNYSICFSAPQRIDKERFIAEDYDNVIRTIANKTEVRVVVLFAEKMSTVRVLEAAQRLGVGTRFVWIGSDAWSNTNHREFFNLGSHSKDQEMIALHGALAVQPLAHNLIGFDDYFTNLTINHTNINPWFNELWKENHRCDETKQNNCNDTSIKINLHTGYRQQKFIHFVRDAVYAVAHALHNLQVDLCGKNYIGMCKTMKHIDGEILSKYLNSVTFNDDAGNPFRFVNNVDGPPRYSILNFQKDHDGVYRWHVVGNYTQSDRGEPILHIDTNIMKYRGENELGRQYFPNSTCAKPCHPHQVKVREKQDACCWRCRNCGQYQHKVDDYRCEDCEVGTRPTSDKKYCAHIEEDFIDYSSPWAVGAMAVASCGVLSTIFVLSVFWIYSDTPVIKASGRELSSLLLLGTLVSFLMTFAVVAEPNYETCAITRFGIGFCYTLCYSALVTKTNRIHRIFNMNCHSPHKPKCTSPRSQLIITGILTAIEVIINAVWLLQIPPSIAHIYPTRDTRLRICRGLDDRSYMIGLIYPFILIVICTIYAVKTRKCPEGFNETRHIAFTNYTTMILWLGFVPLYLASTSSAIRVVTLALSLSLSGLVQLGCLFFPKVYIVLMKPEKNTKELVMTQHRSSPYLPTPATPIVVLNGNIIRSNTQESESSIRSSRIGSTASNLSKLKPLMMDFDVASHDSTIMNDNPDHSELPPKT</sequence>
<reference evidence="15" key="2">
    <citation type="submission" date="2023-03" db="EMBL/GenBank/DDBJ databases">
        <authorList>
            <person name="Inwood S.N."/>
            <person name="Skelly J.G."/>
            <person name="Guhlin J."/>
            <person name="Harrop T.W.R."/>
            <person name="Goldson S.G."/>
            <person name="Dearden P.K."/>
        </authorList>
    </citation>
    <scope>NUCLEOTIDE SEQUENCE</scope>
    <source>
        <strain evidence="15">Irish</strain>
        <tissue evidence="15">Whole body</tissue>
    </source>
</reference>
<dbReference type="Pfam" id="PF00003">
    <property type="entry name" value="7tm_3"/>
    <property type="match status" value="1"/>
</dbReference>
<feature type="transmembrane region" description="Helical" evidence="12">
    <location>
        <begin position="753"/>
        <end position="772"/>
    </location>
</feature>
<evidence type="ECO:0000313" key="15">
    <source>
        <dbReference type="EMBL" id="KAK0176390.1"/>
    </source>
</evidence>
<evidence type="ECO:0000256" key="11">
    <source>
        <dbReference type="ARBA" id="ARBA00054813"/>
    </source>
</evidence>
<feature type="transmembrane region" description="Helical" evidence="12">
    <location>
        <begin position="812"/>
        <end position="835"/>
    </location>
</feature>
<dbReference type="InterPro" id="IPR001828">
    <property type="entry name" value="ANF_lig-bd_rcpt"/>
</dbReference>
<comment type="similarity">
    <text evidence="2">Belongs to the G-protein coupled receptor 3 family.</text>
</comment>
<feature type="chain" id="PRO_5041295465" description="G-protein coupled receptors family 3 profile domain-containing protein" evidence="13">
    <location>
        <begin position="24"/>
        <end position="934"/>
    </location>
</feature>
<keyword evidence="7 12" id="KW-0472">Membrane</keyword>
<evidence type="ECO:0000256" key="2">
    <source>
        <dbReference type="ARBA" id="ARBA00007242"/>
    </source>
</evidence>
<feature type="transmembrane region" description="Helical" evidence="12">
    <location>
        <begin position="631"/>
        <end position="651"/>
    </location>
</feature>
<keyword evidence="5 12" id="KW-1133">Transmembrane helix</keyword>
<evidence type="ECO:0000256" key="10">
    <source>
        <dbReference type="ARBA" id="ARBA00023224"/>
    </source>
</evidence>
<feature type="domain" description="G-protein coupled receptors family 3 profile" evidence="14">
    <location>
        <begin position="593"/>
        <end position="857"/>
    </location>
</feature>
<dbReference type="Gene3D" id="2.10.50.30">
    <property type="entry name" value="GPCR, family 3, nine cysteines domain"/>
    <property type="match status" value="1"/>
</dbReference>
<dbReference type="FunFam" id="3.40.50.2300:FF:000145">
    <property type="entry name" value="Glutamate receptor, metabotropic"/>
    <property type="match status" value="1"/>
</dbReference>
<feature type="transmembrane region" description="Helical" evidence="12">
    <location>
        <begin position="784"/>
        <end position="806"/>
    </location>
</feature>
<feature type="transmembrane region" description="Helical" evidence="12">
    <location>
        <begin position="663"/>
        <end position="680"/>
    </location>
</feature>
<feature type="signal peptide" evidence="13">
    <location>
        <begin position="1"/>
        <end position="23"/>
    </location>
</feature>
<proteinExistence type="inferred from homology"/>
<dbReference type="GO" id="GO:0005886">
    <property type="term" value="C:plasma membrane"/>
    <property type="evidence" value="ECO:0007669"/>
    <property type="project" value="UniProtKB-SubCell"/>
</dbReference>
<keyword evidence="8" id="KW-0675">Receptor</keyword>
<dbReference type="InterPro" id="IPR000337">
    <property type="entry name" value="GPCR_3"/>
</dbReference>
<keyword evidence="9" id="KW-0325">Glycoprotein</keyword>
<dbReference type="CDD" id="cd06362">
    <property type="entry name" value="PBP1_mGluR"/>
    <property type="match status" value="1"/>
</dbReference>
<evidence type="ECO:0000256" key="8">
    <source>
        <dbReference type="ARBA" id="ARBA00023170"/>
    </source>
</evidence>
<dbReference type="GO" id="GO:0004930">
    <property type="term" value="F:G protein-coupled receptor activity"/>
    <property type="evidence" value="ECO:0007669"/>
    <property type="project" value="UniProtKB-KW"/>
</dbReference>
<evidence type="ECO:0000256" key="12">
    <source>
        <dbReference type="SAM" id="Phobius"/>
    </source>
</evidence>
<dbReference type="Gene3D" id="3.40.50.2300">
    <property type="match status" value="2"/>
</dbReference>
<dbReference type="InterPro" id="IPR038550">
    <property type="entry name" value="GPCR_3_9-Cys_sf"/>
</dbReference>
<evidence type="ECO:0000256" key="9">
    <source>
        <dbReference type="ARBA" id="ARBA00023180"/>
    </source>
</evidence>
<organism evidence="15 16">
    <name type="scientific">Microctonus aethiopoides</name>
    <dbReference type="NCBI Taxonomy" id="144406"/>
    <lineage>
        <taxon>Eukaryota</taxon>
        <taxon>Metazoa</taxon>
        <taxon>Ecdysozoa</taxon>
        <taxon>Arthropoda</taxon>
        <taxon>Hexapoda</taxon>
        <taxon>Insecta</taxon>
        <taxon>Pterygota</taxon>
        <taxon>Neoptera</taxon>
        <taxon>Endopterygota</taxon>
        <taxon>Hymenoptera</taxon>
        <taxon>Apocrita</taxon>
        <taxon>Ichneumonoidea</taxon>
        <taxon>Braconidae</taxon>
        <taxon>Euphorinae</taxon>
        <taxon>Microctonus</taxon>
    </lineage>
</organism>
<reference evidence="15" key="1">
    <citation type="journal article" date="2023" name="bioRxiv">
        <title>Scaffold-level genome assemblies of two parasitoid biocontrol wasps reveal the parthenogenesis mechanism and an associated novel virus.</title>
        <authorList>
            <person name="Inwood S."/>
            <person name="Skelly J."/>
            <person name="Guhlin J."/>
            <person name="Harrop T."/>
            <person name="Goldson S."/>
            <person name="Dearden P."/>
        </authorList>
    </citation>
    <scope>NUCLEOTIDE SEQUENCE</scope>
    <source>
        <strain evidence="15">Irish</strain>
        <tissue evidence="15">Whole body</tissue>
    </source>
</reference>
<dbReference type="Proteomes" id="UP001168990">
    <property type="component" value="Unassembled WGS sequence"/>
</dbReference>
<dbReference type="PANTHER" id="PTHR24060">
    <property type="entry name" value="METABOTROPIC GLUTAMATE RECEPTOR"/>
    <property type="match status" value="1"/>
</dbReference>
<comment type="subcellular location">
    <subcellularLocation>
        <location evidence="1">Cell membrane</location>
        <topology evidence="1">Multi-pass membrane protein</topology>
    </subcellularLocation>
</comment>
<evidence type="ECO:0000256" key="13">
    <source>
        <dbReference type="SAM" id="SignalP"/>
    </source>
</evidence>
<keyword evidence="4 12" id="KW-0812">Transmembrane</keyword>
<evidence type="ECO:0000256" key="6">
    <source>
        <dbReference type="ARBA" id="ARBA00023040"/>
    </source>
</evidence>
<dbReference type="Pfam" id="PF01094">
    <property type="entry name" value="ANF_receptor"/>
    <property type="match status" value="1"/>
</dbReference>
<evidence type="ECO:0000256" key="4">
    <source>
        <dbReference type="ARBA" id="ARBA00022692"/>
    </source>
</evidence>
<accession>A0AA39FVU1</accession>
<evidence type="ECO:0000256" key="1">
    <source>
        <dbReference type="ARBA" id="ARBA00004651"/>
    </source>
</evidence>
<dbReference type="InterPro" id="IPR017978">
    <property type="entry name" value="GPCR_3_C"/>
</dbReference>
<gene>
    <name evidence="15" type="ORF">PV328_000533</name>
</gene>
<evidence type="ECO:0000259" key="14">
    <source>
        <dbReference type="PROSITE" id="PS50259"/>
    </source>
</evidence>
<comment type="caution">
    <text evidence="15">The sequence shown here is derived from an EMBL/GenBank/DDBJ whole genome shotgun (WGS) entry which is preliminary data.</text>
</comment>
<dbReference type="AlphaFoldDB" id="A0AA39FVU1"/>
<dbReference type="InterPro" id="IPR050726">
    <property type="entry name" value="mGluR"/>
</dbReference>
<dbReference type="FunFam" id="2.10.50.30:FF:000001">
    <property type="entry name" value="metabotropic glutamate receptor 1"/>
    <property type="match status" value="1"/>
</dbReference>
<name>A0AA39FVU1_9HYME</name>
<dbReference type="InterPro" id="IPR000162">
    <property type="entry name" value="GPCR_3_mtglu_rcpt"/>
</dbReference>
<dbReference type="PROSITE" id="PS51257">
    <property type="entry name" value="PROKAR_LIPOPROTEIN"/>
    <property type="match status" value="1"/>
</dbReference>
<evidence type="ECO:0000256" key="7">
    <source>
        <dbReference type="ARBA" id="ARBA00023136"/>
    </source>
</evidence>
<dbReference type="PRINTS" id="PR00593">
    <property type="entry name" value="MTABOTROPICR"/>
</dbReference>
<dbReference type="CDD" id="cd15045">
    <property type="entry name" value="7tmC_mGluRs"/>
    <property type="match status" value="1"/>
</dbReference>
<keyword evidence="3" id="KW-1003">Cell membrane</keyword>
<protein>
    <recommendedName>
        <fullName evidence="14">G-protein coupled receptors family 3 profile domain-containing protein</fullName>
    </recommendedName>
</protein>
<comment type="function">
    <text evidence="11">G-protein coupled receptor for glutamate. Ligand binding causes a conformation change that triggers signaling via guanine nucleotide-binding proteins (G proteins) and modulates the activity of down-stream effectors.</text>
</comment>
<feature type="transmembrane region" description="Helical" evidence="12">
    <location>
        <begin position="593"/>
        <end position="619"/>
    </location>
</feature>